<evidence type="ECO:0000313" key="1">
    <source>
        <dbReference type="EMBL" id="QPG98257.1"/>
    </source>
</evidence>
<name>A0A7S9PUH1_EPIFF</name>
<keyword evidence="2" id="KW-1185">Reference proteome</keyword>
<dbReference type="EMBL" id="CP031386">
    <property type="protein sequence ID" value="QPG98257.1"/>
    <property type="molecule type" value="Genomic_DNA"/>
</dbReference>
<evidence type="ECO:0000313" key="2">
    <source>
        <dbReference type="Proteomes" id="UP000594364"/>
    </source>
</evidence>
<dbReference type="AlphaFoldDB" id="A0A7S9PUH1"/>
<accession>A0A7S9PUH1</accession>
<protein>
    <submittedName>
        <fullName evidence="1">Uncharacterized protein</fullName>
    </submittedName>
</protein>
<dbReference type="Proteomes" id="UP000594364">
    <property type="component" value="Chromosome 2"/>
</dbReference>
<proteinExistence type="predicted"/>
<gene>
    <name evidence="1" type="ORF">C2857_007425</name>
</gene>
<sequence>MFGLLFPIVENYETPTPQEDRPLWEELREQPMLCAASISVEAFVEAAVEAAFHISAAASQDRLSLTATRLEITDHSRALDELSGMFPSAALSAFINIAGLKDQQQNRDMIGLGLSRYHARVRLGGARSVAEASGPWTRLVEHAASPGECAVKGTKAEKTPEHNGMDRLRRWARS</sequence>
<organism evidence="1 2">
    <name type="scientific">Epichloe festucae (strain Fl1)</name>
    <dbReference type="NCBI Taxonomy" id="877507"/>
    <lineage>
        <taxon>Eukaryota</taxon>
        <taxon>Fungi</taxon>
        <taxon>Dikarya</taxon>
        <taxon>Ascomycota</taxon>
        <taxon>Pezizomycotina</taxon>
        <taxon>Sordariomycetes</taxon>
        <taxon>Hypocreomycetidae</taxon>
        <taxon>Hypocreales</taxon>
        <taxon>Clavicipitaceae</taxon>
        <taxon>Epichloe</taxon>
    </lineage>
</organism>
<reference evidence="1 2" key="1">
    <citation type="journal article" date="2018" name="PLoS Genet.">
        <title>Repeat elements organise 3D genome structure and mediate transcription in the filamentous fungus Epichloe festucae.</title>
        <authorList>
            <person name="Winter D.J."/>
            <person name="Ganley A.R.D."/>
            <person name="Young C.A."/>
            <person name="Liachko I."/>
            <person name="Schardl C.L."/>
            <person name="Dupont P.Y."/>
            <person name="Berry D."/>
            <person name="Ram A."/>
            <person name="Scott B."/>
            <person name="Cox M.P."/>
        </authorList>
    </citation>
    <scope>NUCLEOTIDE SEQUENCE [LARGE SCALE GENOMIC DNA]</scope>
    <source>
        <strain evidence="1 2">Fl1</strain>
    </source>
</reference>